<organism evidence="1 2">
    <name type="scientific">Dreissena polymorpha</name>
    <name type="common">Zebra mussel</name>
    <name type="synonym">Mytilus polymorpha</name>
    <dbReference type="NCBI Taxonomy" id="45954"/>
    <lineage>
        <taxon>Eukaryota</taxon>
        <taxon>Metazoa</taxon>
        <taxon>Spiralia</taxon>
        <taxon>Lophotrochozoa</taxon>
        <taxon>Mollusca</taxon>
        <taxon>Bivalvia</taxon>
        <taxon>Autobranchia</taxon>
        <taxon>Heteroconchia</taxon>
        <taxon>Euheterodonta</taxon>
        <taxon>Imparidentia</taxon>
        <taxon>Neoheterodontei</taxon>
        <taxon>Myida</taxon>
        <taxon>Dreissenoidea</taxon>
        <taxon>Dreissenidae</taxon>
        <taxon>Dreissena</taxon>
    </lineage>
</organism>
<comment type="caution">
    <text evidence="1">The sequence shown here is derived from an EMBL/GenBank/DDBJ whole genome shotgun (WGS) entry which is preliminary data.</text>
</comment>
<keyword evidence="2" id="KW-1185">Reference proteome</keyword>
<evidence type="ECO:0000313" key="1">
    <source>
        <dbReference type="EMBL" id="KAH3721699.1"/>
    </source>
</evidence>
<evidence type="ECO:0000313" key="2">
    <source>
        <dbReference type="Proteomes" id="UP000828390"/>
    </source>
</evidence>
<name>A0A9D4HL81_DREPO</name>
<gene>
    <name evidence="1" type="ORF">DPMN_064647</name>
</gene>
<proteinExistence type="predicted"/>
<reference evidence="1" key="1">
    <citation type="journal article" date="2019" name="bioRxiv">
        <title>The Genome of the Zebra Mussel, Dreissena polymorpha: A Resource for Invasive Species Research.</title>
        <authorList>
            <person name="McCartney M.A."/>
            <person name="Auch B."/>
            <person name="Kono T."/>
            <person name="Mallez S."/>
            <person name="Zhang Y."/>
            <person name="Obille A."/>
            <person name="Becker A."/>
            <person name="Abrahante J.E."/>
            <person name="Garbe J."/>
            <person name="Badalamenti J.P."/>
            <person name="Herman A."/>
            <person name="Mangelson H."/>
            <person name="Liachko I."/>
            <person name="Sullivan S."/>
            <person name="Sone E.D."/>
            <person name="Koren S."/>
            <person name="Silverstein K.A.T."/>
            <person name="Beckman K.B."/>
            <person name="Gohl D.M."/>
        </authorList>
    </citation>
    <scope>NUCLEOTIDE SEQUENCE</scope>
    <source>
        <strain evidence="1">Duluth1</strain>
        <tissue evidence="1">Whole animal</tissue>
    </source>
</reference>
<dbReference type="EMBL" id="JAIWYP010000013">
    <property type="protein sequence ID" value="KAH3721699.1"/>
    <property type="molecule type" value="Genomic_DNA"/>
</dbReference>
<reference evidence="1" key="2">
    <citation type="submission" date="2020-11" db="EMBL/GenBank/DDBJ databases">
        <authorList>
            <person name="McCartney M.A."/>
            <person name="Auch B."/>
            <person name="Kono T."/>
            <person name="Mallez S."/>
            <person name="Becker A."/>
            <person name="Gohl D.M."/>
            <person name="Silverstein K.A.T."/>
            <person name="Koren S."/>
            <person name="Bechman K.B."/>
            <person name="Herman A."/>
            <person name="Abrahante J.E."/>
            <person name="Garbe J."/>
        </authorList>
    </citation>
    <scope>NUCLEOTIDE SEQUENCE</scope>
    <source>
        <strain evidence="1">Duluth1</strain>
        <tissue evidence="1">Whole animal</tissue>
    </source>
</reference>
<dbReference type="AlphaFoldDB" id="A0A9D4HL81"/>
<protein>
    <submittedName>
        <fullName evidence="1">Uncharacterized protein</fullName>
    </submittedName>
</protein>
<dbReference type="Proteomes" id="UP000828390">
    <property type="component" value="Unassembled WGS sequence"/>
</dbReference>
<sequence>MSGCDCTWCTNACGPRQPIISGKKLVYHSQVPLKSRCEVVLHDNNVAQAYRLMVVAAFRLEFPQ</sequence>
<accession>A0A9D4HL81</accession>